<dbReference type="EMBL" id="QHHQ01000006">
    <property type="protein sequence ID" value="RAH98722.1"/>
    <property type="molecule type" value="Genomic_DNA"/>
</dbReference>
<dbReference type="GO" id="GO:0005506">
    <property type="term" value="F:iron ion binding"/>
    <property type="evidence" value="ECO:0007669"/>
    <property type="project" value="InterPro"/>
</dbReference>
<name>A0A8B2NH99_9HYPH</name>
<evidence type="ECO:0000313" key="3">
    <source>
        <dbReference type="Proteomes" id="UP000249590"/>
    </source>
</evidence>
<dbReference type="CDD" id="cd06664">
    <property type="entry name" value="IscU_like"/>
    <property type="match status" value="1"/>
</dbReference>
<organism evidence="2 3">
    <name type="scientific">Acuticoccus sediminis</name>
    <dbReference type="NCBI Taxonomy" id="2184697"/>
    <lineage>
        <taxon>Bacteria</taxon>
        <taxon>Pseudomonadati</taxon>
        <taxon>Pseudomonadota</taxon>
        <taxon>Alphaproteobacteria</taxon>
        <taxon>Hyphomicrobiales</taxon>
        <taxon>Amorphaceae</taxon>
        <taxon>Acuticoccus</taxon>
    </lineage>
</organism>
<dbReference type="SUPFAM" id="SSF82649">
    <property type="entry name" value="SufE/NifU"/>
    <property type="match status" value="1"/>
</dbReference>
<evidence type="ECO:0000259" key="1">
    <source>
        <dbReference type="Pfam" id="PF01592"/>
    </source>
</evidence>
<dbReference type="PANTHER" id="PTHR10093">
    <property type="entry name" value="IRON-SULFUR CLUSTER ASSEMBLY ENZYME NIFU HOMOLOG"/>
    <property type="match status" value="1"/>
</dbReference>
<feature type="domain" description="NIF system FeS cluster assembly NifU N-terminal" evidence="1">
    <location>
        <begin position="6"/>
        <end position="96"/>
    </location>
</feature>
<dbReference type="OrthoDB" id="7857113at2"/>
<dbReference type="InterPro" id="IPR002871">
    <property type="entry name" value="NIF_FeS_clus_asmbl_NifU_N"/>
</dbReference>
<keyword evidence="3" id="KW-1185">Reference proteome</keyword>
<reference evidence="2 3" key="1">
    <citation type="submission" date="2018-05" db="EMBL/GenBank/DDBJ databases">
        <title>Acuticoccus sediminis sp. nov., isolated from deep-sea sediment of Indian Ocean.</title>
        <authorList>
            <person name="Liu X."/>
            <person name="Lai Q."/>
            <person name="Du Y."/>
            <person name="Sun F."/>
            <person name="Zhang X."/>
            <person name="Wang S."/>
            <person name="Shao Z."/>
        </authorList>
    </citation>
    <scope>NUCLEOTIDE SEQUENCE [LARGE SCALE GENOMIC DNA]</scope>
    <source>
        <strain evidence="2 3">PTG4-2</strain>
    </source>
</reference>
<dbReference type="AlphaFoldDB" id="A0A8B2NH99"/>
<dbReference type="GO" id="GO:0016226">
    <property type="term" value="P:iron-sulfur cluster assembly"/>
    <property type="evidence" value="ECO:0007669"/>
    <property type="project" value="InterPro"/>
</dbReference>
<proteinExistence type="predicted"/>
<protein>
    <submittedName>
        <fullName evidence="2">Iron-sulfur cluster assembly scaffold protein</fullName>
    </submittedName>
</protein>
<evidence type="ECO:0000313" key="2">
    <source>
        <dbReference type="EMBL" id="RAH98722.1"/>
    </source>
</evidence>
<dbReference type="Gene3D" id="3.90.1010.10">
    <property type="match status" value="1"/>
</dbReference>
<accession>A0A8B2NH99</accession>
<gene>
    <name evidence="2" type="ORF">DLJ53_24070</name>
</gene>
<comment type="caution">
    <text evidence="2">The sequence shown here is derived from an EMBL/GenBank/DDBJ whole genome shotgun (WGS) entry which is preliminary data.</text>
</comment>
<dbReference type="Proteomes" id="UP000249590">
    <property type="component" value="Unassembled WGS sequence"/>
</dbReference>
<sequence length="146" mass="15930">MLSDLYNDKILGFAANIERLGRLDAPDASATHRSRLCGSQVTVDVKMKDGRVADFAHEVKACALGQASSSIMARHVIGATVDELQTVHDQMEKMLKEGGPPPTGERWEELKYLEPVREHKSRHASTMLTFGATLEAARKATLAEAA</sequence>
<dbReference type="GO" id="GO:0051536">
    <property type="term" value="F:iron-sulfur cluster binding"/>
    <property type="evidence" value="ECO:0007669"/>
    <property type="project" value="InterPro"/>
</dbReference>
<dbReference type="RefSeq" id="WP_111350019.1">
    <property type="nucleotide sequence ID" value="NZ_JAIWKD010000010.1"/>
</dbReference>
<dbReference type="Pfam" id="PF01592">
    <property type="entry name" value="NifU_N"/>
    <property type="match status" value="1"/>
</dbReference>